<organism evidence="2 3">
    <name type="scientific">Hibiscus sabdariffa</name>
    <name type="common">roselle</name>
    <dbReference type="NCBI Taxonomy" id="183260"/>
    <lineage>
        <taxon>Eukaryota</taxon>
        <taxon>Viridiplantae</taxon>
        <taxon>Streptophyta</taxon>
        <taxon>Embryophyta</taxon>
        <taxon>Tracheophyta</taxon>
        <taxon>Spermatophyta</taxon>
        <taxon>Magnoliopsida</taxon>
        <taxon>eudicotyledons</taxon>
        <taxon>Gunneridae</taxon>
        <taxon>Pentapetalae</taxon>
        <taxon>rosids</taxon>
        <taxon>malvids</taxon>
        <taxon>Malvales</taxon>
        <taxon>Malvaceae</taxon>
        <taxon>Malvoideae</taxon>
        <taxon>Hibiscus</taxon>
    </lineage>
</organism>
<name>A0ABR2PQG0_9ROSI</name>
<evidence type="ECO:0000313" key="3">
    <source>
        <dbReference type="Proteomes" id="UP001396334"/>
    </source>
</evidence>
<sequence length="166" mass="18226">MSEARLGQDSESHRGSSDEGNSIRMEENPTRQAGTRNFVQPPEQAEPLRAAPNVPNAQNPQVECLLTAKELFDQLVTKTKRDQLNVQKASARPPSNSSITPTVLNKDPRQTQSGNRGRGRGSHSNASTRQESRAPARNYHLRGRECSDDIAGTTKLNLNPANTLMI</sequence>
<gene>
    <name evidence="2" type="ORF">V6N11_028648</name>
</gene>
<evidence type="ECO:0000313" key="2">
    <source>
        <dbReference type="EMBL" id="KAK8990683.1"/>
    </source>
</evidence>
<evidence type="ECO:0000256" key="1">
    <source>
        <dbReference type="SAM" id="MobiDB-lite"/>
    </source>
</evidence>
<dbReference type="Proteomes" id="UP001396334">
    <property type="component" value="Unassembled WGS sequence"/>
</dbReference>
<dbReference type="EMBL" id="JBBPBN010000053">
    <property type="protein sequence ID" value="KAK8990683.1"/>
    <property type="molecule type" value="Genomic_DNA"/>
</dbReference>
<feature type="region of interest" description="Disordered" evidence="1">
    <location>
        <begin position="79"/>
        <end position="144"/>
    </location>
</feature>
<reference evidence="2 3" key="1">
    <citation type="journal article" date="2024" name="G3 (Bethesda)">
        <title>Genome assembly of Hibiscus sabdariffa L. provides insights into metabolisms of medicinal natural products.</title>
        <authorList>
            <person name="Kim T."/>
        </authorList>
    </citation>
    <scope>NUCLEOTIDE SEQUENCE [LARGE SCALE GENOMIC DNA]</scope>
    <source>
        <strain evidence="2">TK-2024</strain>
        <tissue evidence="2">Old leaves</tissue>
    </source>
</reference>
<accession>A0ABR2PQG0</accession>
<feature type="compositionally biased region" description="Basic and acidic residues" evidence="1">
    <location>
        <begin position="1"/>
        <end position="17"/>
    </location>
</feature>
<proteinExistence type="predicted"/>
<keyword evidence="3" id="KW-1185">Reference proteome</keyword>
<evidence type="ECO:0008006" key="4">
    <source>
        <dbReference type="Google" id="ProtNLM"/>
    </source>
</evidence>
<feature type="compositionally biased region" description="Polar residues" evidence="1">
    <location>
        <begin position="84"/>
        <end position="103"/>
    </location>
</feature>
<comment type="caution">
    <text evidence="2">The sequence shown here is derived from an EMBL/GenBank/DDBJ whole genome shotgun (WGS) entry which is preliminary data.</text>
</comment>
<feature type="region of interest" description="Disordered" evidence="1">
    <location>
        <begin position="1"/>
        <end position="56"/>
    </location>
</feature>
<protein>
    <recommendedName>
        <fullName evidence="4">Gag-Pol polyprotein</fullName>
    </recommendedName>
</protein>